<evidence type="ECO:0000256" key="1">
    <source>
        <dbReference type="PROSITE-ProRule" id="PRU00152"/>
    </source>
</evidence>
<dbReference type="InterPro" id="IPR051223">
    <property type="entry name" value="Polycystin"/>
</dbReference>
<feature type="domain" description="PLAT" evidence="4">
    <location>
        <begin position="284"/>
        <end position="400"/>
    </location>
</feature>
<dbReference type="OrthoDB" id="2121937at2759"/>
<dbReference type="InterPro" id="IPR036392">
    <property type="entry name" value="PLAT/LH2_dom_sf"/>
</dbReference>
<feature type="region of interest" description="Disordered" evidence="2">
    <location>
        <begin position="451"/>
        <end position="479"/>
    </location>
</feature>
<feature type="transmembrane region" description="Helical" evidence="3">
    <location>
        <begin position="235"/>
        <end position="256"/>
    </location>
</feature>
<gene>
    <name evidence="5" type="primary">Dvir\GJ25603</name>
    <name evidence="5" type="ORF">Dvir_GJ25603</name>
</gene>
<evidence type="ECO:0000313" key="5">
    <source>
        <dbReference type="EMBL" id="KRF82731.1"/>
    </source>
</evidence>
<keyword evidence="6" id="KW-1185">Reference proteome</keyword>
<dbReference type="PANTHER" id="PTHR10877:SF183">
    <property type="entry name" value="AT14535P-RELATED"/>
    <property type="match status" value="1"/>
</dbReference>
<evidence type="ECO:0000256" key="2">
    <source>
        <dbReference type="SAM" id="MobiDB-lite"/>
    </source>
</evidence>
<feature type="region of interest" description="Disordered" evidence="2">
    <location>
        <begin position="500"/>
        <end position="519"/>
    </location>
</feature>
<dbReference type="PROSITE" id="PS50095">
    <property type="entry name" value="PLAT"/>
    <property type="match status" value="1"/>
</dbReference>
<dbReference type="PANTHER" id="PTHR10877">
    <property type="entry name" value="POLYCYSTIN FAMILY MEMBER"/>
    <property type="match status" value="1"/>
</dbReference>
<dbReference type="SUPFAM" id="SSF49723">
    <property type="entry name" value="Lipase/lipooxygenase domain (PLAT/LH2 domain)"/>
    <property type="match status" value="1"/>
</dbReference>
<proteinExistence type="predicted"/>
<keyword evidence="3" id="KW-0472">Membrane</keyword>
<evidence type="ECO:0000256" key="3">
    <source>
        <dbReference type="SAM" id="Phobius"/>
    </source>
</evidence>
<keyword evidence="3" id="KW-1133">Transmembrane helix</keyword>
<dbReference type="Pfam" id="PF01477">
    <property type="entry name" value="PLAT"/>
    <property type="match status" value="1"/>
</dbReference>
<comment type="caution">
    <text evidence="1">Lacks conserved residue(s) required for the propagation of feature annotation.</text>
</comment>
<dbReference type="EMBL" id="CH940650">
    <property type="protein sequence ID" value="KRF82731.1"/>
    <property type="molecule type" value="Genomic_DNA"/>
</dbReference>
<evidence type="ECO:0000259" key="4">
    <source>
        <dbReference type="PROSITE" id="PS50095"/>
    </source>
</evidence>
<accession>A0A0Q9WPW8</accession>
<dbReference type="STRING" id="7244.A0A0Q9WPW8"/>
<keyword evidence="3" id="KW-0812">Transmembrane</keyword>
<dbReference type="Gene3D" id="2.60.60.20">
    <property type="entry name" value="PLAT/LH2 domain"/>
    <property type="match status" value="1"/>
</dbReference>
<protein>
    <recommendedName>
        <fullName evidence="4">PLAT domain-containing protein</fullName>
    </recommendedName>
</protein>
<name>A0A0Q9WPW8_DROVI</name>
<dbReference type="InParanoid" id="A0A0Q9WPW8"/>
<evidence type="ECO:0000313" key="6">
    <source>
        <dbReference type="Proteomes" id="UP000008792"/>
    </source>
</evidence>
<dbReference type="Proteomes" id="UP000008792">
    <property type="component" value="Unassembled WGS sequence"/>
</dbReference>
<sequence length="519" mass="59628">MLGTNDLLIHAWCFESDIFWWAPGTFPPTTAVLAVDILGRNAPYKFKSQSSLLYQLGLRNVKGNTVFLYEQSDMIHNNMIIYRLKLDGQVNMLVHFVNTSASLRVLITMNVEPTLLNLHDKSCIVSKDCYSRTIILKNRCTEGGIAYIAVYKANSFDTAPAHYTFRISAQECSVWDTSNKYPNWMKHGCYPQNLAQGQPYSLCNVEHLSVFSAKRYEIKPFPIKKIHSYAYQSPFSLSCLIFNCLLALAALSLLIIGKLRLRHKKKNLIRVIKSDRDEMPPHTENIIVHLRTGGYIIGSTTANIKLVFTSTLGRYKVVIYQNPISPHLKLNTSCMIRLSDEKVQLPCRLTISHDVSGRYPSWYCRSVQVDDLRHDLSYTFPIHSWIRRAQKIQVSCLPTEKLVTIKRLHQFYFINWFMMQPILGPWRFTDESCNIYERTCIWKRGESKSKGKLTEADAQSPDTYNPGHHSSLNNAHSNESFHTKTCRKCAGDILQKVKAARDDKRLTSRMKDDRQAPTK</sequence>
<feature type="compositionally biased region" description="Polar residues" evidence="2">
    <location>
        <begin position="460"/>
        <end position="479"/>
    </location>
</feature>
<dbReference type="InterPro" id="IPR001024">
    <property type="entry name" value="PLAT/LH2_dom"/>
</dbReference>
<reference evidence="5 6" key="1">
    <citation type="journal article" date="2007" name="Nature">
        <title>Evolution of genes and genomes on the Drosophila phylogeny.</title>
        <authorList>
            <consortium name="Drosophila 12 Genomes Consortium"/>
            <person name="Clark A.G."/>
            <person name="Eisen M.B."/>
            <person name="Smith D.R."/>
            <person name="Bergman C.M."/>
            <person name="Oliver B."/>
            <person name="Markow T.A."/>
            <person name="Kaufman T.C."/>
            <person name="Kellis M."/>
            <person name="Gelbart W."/>
            <person name="Iyer V.N."/>
            <person name="Pollard D.A."/>
            <person name="Sackton T.B."/>
            <person name="Larracuente A.M."/>
            <person name="Singh N.D."/>
            <person name="Abad J.P."/>
            <person name="Abt D.N."/>
            <person name="Adryan B."/>
            <person name="Aguade M."/>
            <person name="Akashi H."/>
            <person name="Anderson W.W."/>
            <person name="Aquadro C.F."/>
            <person name="Ardell D.H."/>
            <person name="Arguello R."/>
            <person name="Artieri C.G."/>
            <person name="Barbash D.A."/>
            <person name="Barker D."/>
            <person name="Barsanti P."/>
            <person name="Batterham P."/>
            <person name="Batzoglou S."/>
            <person name="Begun D."/>
            <person name="Bhutkar A."/>
            <person name="Blanco E."/>
            <person name="Bosak S.A."/>
            <person name="Bradley R.K."/>
            <person name="Brand A.D."/>
            <person name="Brent M.R."/>
            <person name="Brooks A.N."/>
            <person name="Brown R.H."/>
            <person name="Butlin R.K."/>
            <person name="Caggese C."/>
            <person name="Calvi B.R."/>
            <person name="Bernardo de Carvalho A."/>
            <person name="Caspi A."/>
            <person name="Castrezana S."/>
            <person name="Celniker S.E."/>
            <person name="Chang J.L."/>
            <person name="Chapple C."/>
            <person name="Chatterji S."/>
            <person name="Chinwalla A."/>
            <person name="Civetta A."/>
            <person name="Clifton S.W."/>
            <person name="Comeron J.M."/>
            <person name="Costello J.C."/>
            <person name="Coyne J.A."/>
            <person name="Daub J."/>
            <person name="David R.G."/>
            <person name="Delcher A.L."/>
            <person name="Delehaunty K."/>
            <person name="Do C.B."/>
            <person name="Ebling H."/>
            <person name="Edwards K."/>
            <person name="Eickbush T."/>
            <person name="Evans J.D."/>
            <person name="Filipski A."/>
            <person name="Findeiss S."/>
            <person name="Freyhult E."/>
            <person name="Fulton L."/>
            <person name="Fulton R."/>
            <person name="Garcia A.C."/>
            <person name="Gardiner A."/>
            <person name="Garfield D.A."/>
            <person name="Garvin B.E."/>
            <person name="Gibson G."/>
            <person name="Gilbert D."/>
            <person name="Gnerre S."/>
            <person name="Godfrey J."/>
            <person name="Good R."/>
            <person name="Gotea V."/>
            <person name="Gravely B."/>
            <person name="Greenberg A.J."/>
            <person name="Griffiths-Jones S."/>
            <person name="Gross S."/>
            <person name="Guigo R."/>
            <person name="Gustafson E.A."/>
            <person name="Haerty W."/>
            <person name="Hahn M.W."/>
            <person name="Halligan D.L."/>
            <person name="Halpern A.L."/>
            <person name="Halter G.M."/>
            <person name="Han M.V."/>
            <person name="Heger A."/>
            <person name="Hillier L."/>
            <person name="Hinrichs A.S."/>
            <person name="Holmes I."/>
            <person name="Hoskins R.A."/>
            <person name="Hubisz M.J."/>
            <person name="Hultmark D."/>
            <person name="Huntley M.A."/>
            <person name="Jaffe D.B."/>
            <person name="Jagadeeshan S."/>
            <person name="Jeck W.R."/>
            <person name="Johnson J."/>
            <person name="Jones C.D."/>
            <person name="Jordan W.C."/>
            <person name="Karpen G.H."/>
            <person name="Kataoka E."/>
            <person name="Keightley P.D."/>
            <person name="Kheradpour P."/>
            <person name="Kirkness E.F."/>
            <person name="Koerich L.B."/>
            <person name="Kristiansen K."/>
            <person name="Kudrna D."/>
            <person name="Kulathinal R.J."/>
            <person name="Kumar S."/>
            <person name="Kwok R."/>
            <person name="Lander E."/>
            <person name="Langley C.H."/>
            <person name="Lapoint R."/>
            <person name="Lazzaro B.P."/>
            <person name="Lee S.J."/>
            <person name="Levesque L."/>
            <person name="Li R."/>
            <person name="Lin C.F."/>
            <person name="Lin M.F."/>
            <person name="Lindblad-Toh K."/>
            <person name="Llopart A."/>
            <person name="Long M."/>
            <person name="Low L."/>
            <person name="Lozovsky E."/>
            <person name="Lu J."/>
            <person name="Luo M."/>
            <person name="Machado C.A."/>
            <person name="Makalowski W."/>
            <person name="Marzo M."/>
            <person name="Matsuda M."/>
            <person name="Matzkin L."/>
            <person name="McAllister B."/>
            <person name="McBride C.S."/>
            <person name="McKernan B."/>
            <person name="McKernan K."/>
            <person name="Mendez-Lago M."/>
            <person name="Minx P."/>
            <person name="Mollenhauer M.U."/>
            <person name="Montooth K."/>
            <person name="Mount S.M."/>
            <person name="Mu X."/>
            <person name="Myers E."/>
            <person name="Negre B."/>
            <person name="Newfeld S."/>
            <person name="Nielsen R."/>
            <person name="Noor M.A."/>
            <person name="O'Grady P."/>
            <person name="Pachter L."/>
            <person name="Papaceit M."/>
            <person name="Parisi M.J."/>
            <person name="Parisi M."/>
            <person name="Parts L."/>
            <person name="Pedersen J.S."/>
            <person name="Pesole G."/>
            <person name="Phillippy A.M."/>
            <person name="Ponting C.P."/>
            <person name="Pop M."/>
            <person name="Porcelli D."/>
            <person name="Powell J.R."/>
            <person name="Prohaska S."/>
            <person name="Pruitt K."/>
            <person name="Puig M."/>
            <person name="Quesneville H."/>
            <person name="Ram K.R."/>
            <person name="Rand D."/>
            <person name="Rasmussen M.D."/>
            <person name="Reed L.K."/>
            <person name="Reenan R."/>
            <person name="Reily A."/>
            <person name="Remington K.A."/>
            <person name="Rieger T.T."/>
            <person name="Ritchie M.G."/>
            <person name="Robin C."/>
            <person name="Rogers Y.H."/>
            <person name="Rohde C."/>
            <person name="Rozas J."/>
            <person name="Rubenfield M.J."/>
            <person name="Ruiz A."/>
            <person name="Russo S."/>
            <person name="Salzberg S.L."/>
            <person name="Sanchez-Gracia A."/>
            <person name="Saranga D.J."/>
            <person name="Sato H."/>
            <person name="Schaeffer S.W."/>
            <person name="Schatz M.C."/>
            <person name="Schlenke T."/>
            <person name="Schwartz R."/>
            <person name="Segarra C."/>
            <person name="Singh R.S."/>
            <person name="Sirot L."/>
            <person name="Sirota M."/>
            <person name="Sisneros N.B."/>
            <person name="Smith C.D."/>
            <person name="Smith T.F."/>
            <person name="Spieth J."/>
            <person name="Stage D.E."/>
            <person name="Stark A."/>
            <person name="Stephan W."/>
            <person name="Strausberg R.L."/>
            <person name="Strempel S."/>
            <person name="Sturgill D."/>
            <person name="Sutton G."/>
            <person name="Sutton G.G."/>
            <person name="Tao W."/>
            <person name="Teichmann S."/>
            <person name="Tobari Y.N."/>
            <person name="Tomimura Y."/>
            <person name="Tsolas J.M."/>
            <person name="Valente V.L."/>
            <person name="Venter E."/>
            <person name="Venter J.C."/>
            <person name="Vicario S."/>
            <person name="Vieira F.G."/>
            <person name="Vilella A.J."/>
            <person name="Villasante A."/>
            <person name="Walenz B."/>
            <person name="Wang J."/>
            <person name="Wasserman M."/>
            <person name="Watts T."/>
            <person name="Wilson D."/>
            <person name="Wilson R.K."/>
            <person name="Wing R.A."/>
            <person name="Wolfner M.F."/>
            <person name="Wong A."/>
            <person name="Wong G.K."/>
            <person name="Wu C.I."/>
            <person name="Wu G."/>
            <person name="Yamamoto D."/>
            <person name="Yang H.P."/>
            <person name="Yang S.P."/>
            <person name="Yorke J.A."/>
            <person name="Yoshida K."/>
            <person name="Zdobnov E."/>
            <person name="Zhang P."/>
            <person name="Zhang Y."/>
            <person name="Zimin A.V."/>
            <person name="Baldwin J."/>
            <person name="Abdouelleil A."/>
            <person name="Abdulkadir J."/>
            <person name="Abebe A."/>
            <person name="Abera B."/>
            <person name="Abreu J."/>
            <person name="Acer S.C."/>
            <person name="Aftuck L."/>
            <person name="Alexander A."/>
            <person name="An P."/>
            <person name="Anderson E."/>
            <person name="Anderson S."/>
            <person name="Arachi H."/>
            <person name="Azer M."/>
            <person name="Bachantsang P."/>
            <person name="Barry A."/>
            <person name="Bayul T."/>
            <person name="Berlin A."/>
            <person name="Bessette D."/>
            <person name="Bloom T."/>
            <person name="Blye J."/>
            <person name="Boguslavskiy L."/>
            <person name="Bonnet C."/>
            <person name="Boukhgalter B."/>
            <person name="Bourzgui I."/>
            <person name="Brown A."/>
            <person name="Cahill P."/>
            <person name="Channer S."/>
            <person name="Cheshatsang Y."/>
            <person name="Chuda L."/>
            <person name="Citroen M."/>
            <person name="Collymore A."/>
            <person name="Cooke P."/>
            <person name="Costello M."/>
            <person name="D'Aco K."/>
            <person name="Daza R."/>
            <person name="De Haan G."/>
            <person name="DeGray S."/>
            <person name="DeMaso C."/>
            <person name="Dhargay N."/>
            <person name="Dooley K."/>
            <person name="Dooley E."/>
            <person name="Doricent M."/>
            <person name="Dorje P."/>
            <person name="Dorjee K."/>
            <person name="Dupes A."/>
            <person name="Elong R."/>
            <person name="Falk J."/>
            <person name="Farina A."/>
            <person name="Faro S."/>
            <person name="Ferguson D."/>
            <person name="Fisher S."/>
            <person name="Foley C.D."/>
            <person name="Franke A."/>
            <person name="Friedrich D."/>
            <person name="Gadbois L."/>
            <person name="Gearin G."/>
            <person name="Gearin C.R."/>
            <person name="Giannoukos G."/>
            <person name="Goode T."/>
            <person name="Graham J."/>
            <person name="Grandbois E."/>
            <person name="Grewal S."/>
            <person name="Gyaltsen K."/>
            <person name="Hafez N."/>
            <person name="Hagos B."/>
            <person name="Hall J."/>
            <person name="Henson C."/>
            <person name="Hollinger A."/>
            <person name="Honan T."/>
            <person name="Huard M.D."/>
            <person name="Hughes L."/>
            <person name="Hurhula B."/>
            <person name="Husby M.E."/>
            <person name="Kamat A."/>
            <person name="Kanga B."/>
            <person name="Kashin S."/>
            <person name="Khazanovich D."/>
            <person name="Kisner P."/>
            <person name="Lance K."/>
            <person name="Lara M."/>
            <person name="Lee W."/>
            <person name="Lennon N."/>
            <person name="Letendre F."/>
            <person name="LeVine R."/>
            <person name="Lipovsky A."/>
            <person name="Liu X."/>
            <person name="Liu J."/>
            <person name="Liu S."/>
            <person name="Lokyitsang T."/>
            <person name="Lokyitsang Y."/>
            <person name="Lubonja R."/>
            <person name="Lui A."/>
            <person name="MacDonald P."/>
            <person name="Magnisalis V."/>
            <person name="Maru K."/>
            <person name="Matthews C."/>
            <person name="McCusker W."/>
            <person name="McDonough S."/>
            <person name="Mehta T."/>
            <person name="Meldrim J."/>
            <person name="Meneus L."/>
            <person name="Mihai O."/>
            <person name="Mihalev A."/>
            <person name="Mihova T."/>
            <person name="Mittelman R."/>
            <person name="Mlenga V."/>
            <person name="Montmayeur A."/>
            <person name="Mulrain L."/>
            <person name="Navidi A."/>
            <person name="Naylor J."/>
            <person name="Negash T."/>
            <person name="Nguyen T."/>
            <person name="Nguyen N."/>
            <person name="Nicol R."/>
            <person name="Norbu C."/>
            <person name="Norbu N."/>
            <person name="Novod N."/>
            <person name="O'Neill B."/>
            <person name="Osman S."/>
            <person name="Markiewicz E."/>
            <person name="Oyono O.L."/>
            <person name="Patti C."/>
            <person name="Phunkhang P."/>
            <person name="Pierre F."/>
            <person name="Priest M."/>
            <person name="Raghuraman S."/>
            <person name="Rege F."/>
            <person name="Reyes R."/>
            <person name="Rise C."/>
            <person name="Rogov P."/>
            <person name="Ross K."/>
            <person name="Ryan E."/>
            <person name="Settipalli S."/>
            <person name="Shea T."/>
            <person name="Sherpa N."/>
            <person name="Shi L."/>
            <person name="Shih D."/>
            <person name="Sparrow T."/>
            <person name="Spaulding J."/>
            <person name="Stalker J."/>
            <person name="Stange-Thomann N."/>
            <person name="Stavropoulos S."/>
            <person name="Stone C."/>
            <person name="Strader C."/>
            <person name="Tesfaye S."/>
            <person name="Thomson T."/>
            <person name="Thoulutsang Y."/>
            <person name="Thoulutsang D."/>
            <person name="Topham K."/>
            <person name="Topping I."/>
            <person name="Tsamla T."/>
            <person name="Vassiliev H."/>
            <person name="Vo A."/>
            <person name="Wangchuk T."/>
            <person name="Wangdi T."/>
            <person name="Weiand M."/>
            <person name="Wilkinson J."/>
            <person name="Wilson A."/>
            <person name="Yadav S."/>
            <person name="Young G."/>
            <person name="Yu Q."/>
            <person name="Zembek L."/>
            <person name="Zhong D."/>
            <person name="Zimmer A."/>
            <person name="Zwirko Z."/>
            <person name="Jaffe D.B."/>
            <person name="Alvarez P."/>
            <person name="Brockman W."/>
            <person name="Butler J."/>
            <person name="Chin C."/>
            <person name="Gnerre S."/>
            <person name="Grabherr M."/>
            <person name="Kleber M."/>
            <person name="Mauceli E."/>
            <person name="MacCallum I."/>
        </authorList>
    </citation>
    <scope>NUCLEOTIDE SEQUENCE [LARGE SCALE GENOMIC DNA]</scope>
    <source>
        <strain evidence="6">Tucson 15010-1051.87</strain>
    </source>
</reference>
<dbReference type="AlphaFoldDB" id="A0A0Q9WPW8"/>
<organism evidence="5 6">
    <name type="scientific">Drosophila virilis</name>
    <name type="common">Fruit fly</name>
    <dbReference type="NCBI Taxonomy" id="7244"/>
    <lineage>
        <taxon>Eukaryota</taxon>
        <taxon>Metazoa</taxon>
        <taxon>Ecdysozoa</taxon>
        <taxon>Arthropoda</taxon>
        <taxon>Hexapoda</taxon>
        <taxon>Insecta</taxon>
        <taxon>Pterygota</taxon>
        <taxon>Neoptera</taxon>
        <taxon>Endopterygota</taxon>
        <taxon>Diptera</taxon>
        <taxon>Brachycera</taxon>
        <taxon>Muscomorpha</taxon>
        <taxon>Ephydroidea</taxon>
        <taxon>Drosophilidae</taxon>
        <taxon>Drosophila</taxon>
    </lineage>
</organism>